<feature type="compositionally biased region" description="Low complexity" evidence="1">
    <location>
        <begin position="74"/>
        <end position="92"/>
    </location>
</feature>
<dbReference type="InterPro" id="IPR040676">
    <property type="entry name" value="DUF5641"/>
</dbReference>
<dbReference type="WBParaSite" id="jg17888">
    <property type="protein sequence ID" value="jg17888"/>
    <property type="gene ID" value="jg17888"/>
</dbReference>
<evidence type="ECO:0000259" key="2">
    <source>
        <dbReference type="Pfam" id="PF18701"/>
    </source>
</evidence>
<dbReference type="Proteomes" id="UP000887574">
    <property type="component" value="Unplaced"/>
</dbReference>
<dbReference type="Pfam" id="PF18701">
    <property type="entry name" value="DUF5641"/>
    <property type="match status" value="1"/>
</dbReference>
<sequence>MVGEVVLVWQEEMPRGLWRYAVITALLKNSDQAVSDAEIRFANGRTSRRSIGHLFPLETSEEFENRAVEHDHQTVQPTSSGQSSGTQNKTGGFQTSRILRNRGKIKNPARFRIMITDFEDNYDPDGAI</sequence>
<accession>A0A915DAK7</accession>
<evidence type="ECO:0000313" key="4">
    <source>
        <dbReference type="WBParaSite" id="jg17888"/>
    </source>
</evidence>
<evidence type="ECO:0000256" key="1">
    <source>
        <dbReference type="SAM" id="MobiDB-lite"/>
    </source>
</evidence>
<feature type="region of interest" description="Disordered" evidence="1">
    <location>
        <begin position="65"/>
        <end position="103"/>
    </location>
</feature>
<proteinExistence type="predicted"/>
<name>A0A915DAK7_9BILA</name>
<feature type="domain" description="DUF5641" evidence="2">
    <location>
        <begin position="2"/>
        <end position="56"/>
    </location>
</feature>
<reference evidence="4" key="1">
    <citation type="submission" date="2022-11" db="UniProtKB">
        <authorList>
            <consortium name="WormBaseParasite"/>
        </authorList>
    </citation>
    <scope>IDENTIFICATION</scope>
</reference>
<organism evidence="3 4">
    <name type="scientific">Ditylenchus dipsaci</name>
    <dbReference type="NCBI Taxonomy" id="166011"/>
    <lineage>
        <taxon>Eukaryota</taxon>
        <taxon>Metazoa</taxon>
        <taxon>Ecdysozoa</taxon>
        <taxon>Nematoda</taxon>
        <taxon>Chromadorea</taxon>
        <taxon>Rhabditida</taxon>
        <taxon>Tylenchina</taxon>
        <taxon>Tylenchomorpha</taxon>
        <taxon>Sphaerularioidea</taxon>
        <taxon>Anguinidae</taxon>
        <taxon>Anguininae</taxon>
        <taxon>Ditylenchus</taxon>
    </lineage>
</organism>
<protein>
    <submittedName>
        <fullName evidence="4">DUF5641 domain-containing protein</fullName>
    </submittedName>
</protein>
<keyword evidence="3" id="KW-1185">Reference proteome</keyword>
<evidence type="ECO:0000313" key="3">
    <source>
        <dbReference type="Proteomes" id="UP000887574"/>
    </source>
</evidence>
<dbReference type="AlphaFoldDB" id="A0A915DAK7"/>